<feature type="domain" description="NADH-ubiquinone oxidoreductase 51kDa subunit iron-sulphur binding" evidence="6">
    <location>
        <begin position="437"/>
        <end position="482"/>
    </location>
</feature>
<comment type="caution">
    <text evidence="7">The sequence shown here is derived from an EMBL/GenBank/DDBJ whole genome shotgun (WGS) entry which is preliminary data.</text>
</comment>
<dbReference type="Proteomes" id="UP000179243">
    <property type="component" value="Unassembled WGS sequence"/>
</dbReference>
<dbReference type="InterPro" id="IPR036249">
    <property type="entry name" value="Thioredoxin-like_sf"/>
</dbReference>
<dbReference type="InterPro" id="IPR037207">
    <property type="entry name" value="Nuop51_4Fe4S-bd_sf"/>
</dbReference>
<dbReference type="GO" id="GO:0008137">
    <property type="term" value="F:NADH dehydrogenase (ubiquinone) activity"/>
    <property type="evidence" value="ECO:0007669"/>
    <property type="project" value="InterPro"/>
</dbReference>
<dbReference type="Gene3D" id="3.40.30.10">
    <property type="entry name" value="Glutaredoxin"/>
    <property type="match status" value="1"/>
</dbReference>
<dbReference type="Pfam" id="PF01512">
    <property type="entry name" value="Complex1_51K"/>
    <property type="match status" value="1"/>
</dbReference>
<proteinExistence type="inferred from homology"/>
<sequence length="1015" mass="109387">MKHYVLVCTGGGCIASGALEFEKELKEHVAKLGLETEVMIFRTGCLGPCAVGPVVVVYPEAVFYENLKPEDAAAIAKEHLKKGKIVERLVHKKSASMAPVPYFKDIEFLNKQTKIVLRNCGVIDPLCIDDYIARDGYLALAKALTAMKPEDVIDVVKKSGLRGRGGAGFPTWMKWSLTRKAAGDVKYVLCNGDEGDPGAFMDRSVLEGDPHSVIEAMAIGAYAVGAAQGFVYVRAEYPLAVERLGKAIDAAREYGLLGKNILGTGFSFDLEIRMGSGAFVCGEETALMTSIEGNRGEPRPRPPFPANKGLWGRPSVLNNVETYAAIPAIMMRGAEWYASFGTDKSKGTKVFALAGAVNNTGLVEIPIGTPLGEIIYDIGGGIPDGKKFKAAQIGGPSGGCIPRQHLNVPVDYESLAELGAIMGSGGLIVMDEDTCMVDVARYFLDFVQDESCGKCVPCRVGTKRMLEILDRICEGKGEMADIDRLISLGTQIKDSALCGLGQTAPNPVLSTIRHFRDEYVAHIRDKKCSAGICPALVTAPCTNACPAGVYVPGFVSLIGEKRYSEALRLHRERNPLAAVCAAVCFHPCEGKCRRAKLDTPLSIRAIKRFMVEQEKKPVLPEVRTNPEFAKRKIAIIGAGPSGLSCAYFLARMGYRPVIFEAEKEAGGMLVQTIPEYRLPRDILAKEVRMIQGMGVRIETGSRLGKDFTLKELRNKGFEAVFVGVGAPAGSQLGIPGDNVAGVVDALKFLREYNLTGTAKVGTRVAVIGGGNAAIDVARTAVRLGAETVTILYRRTREEMPAYQEEINEALHEGVRIELLAAPREIVVKDGKAVGVRCTHMELGPFDASGRRRPQEKAGEEFVVEADMVVPAIGQSLNAKEMLADADATLTKNGFVAADPVTGATSVDWLFAGGDAVTGPASVIEAIGAGERAAVGMDRLLTGEDHSFWRGPQTVDTKFDPAADPVMYARAEVKLIPVNRRRDNFDEIECVLSEQAAVREAKRCLRCDFREECAAV</sequence>
<dbReference type="InterPro" id="IPR011538">
    <property type="entry name" value="Nuo51_FMN-bd"/>
</dbReference>
<evidence type="ECO:0000256" key="2">
    <source>
        <dbReference type="ARBA" id="ARBA00022485"/>
    </source>
</evidence>
<dbReference type="SUPFAM" id="SSF142019">
    <property type="entry name" value="Nqo1 FMN-binding domain-like"/>
    <property type="match status" value="1"/>
</dbReference>
<dbReference type="GO" id="GO:0051539">
    <property type="term" value="F:4 iron, 4 sulfur cluster binding"/>
    <property type="evidence" value="ECO:0007669"/>
    <property type="project" value="UniProtKB-KW"/>
</dbReference>
<dbReference type="InterPro" id="IPR037225">
    <property type="entry name" value="Nuo51_FMN-bd_sf"/>
</dbReference>
<dbReference type="GO" id="GO:0010181">
    <property type="term" value="F:FMN binding"/>
    <property type="evidence" value="ECO:0007669"/>
    <property type="project" value="InterPro"/>
</dbReference>
<dbReference type="Gene3D" id="3.10.20.600">
    <property type="match status" value="1"/>
</dbReference>
<keyword evidence="4" id="KW-0408">Iron</keyword>
<dbReference type="Pfam" id="PF10589">
    <property type="entry name" value="NADH_4Fe-4S"/>
    <property type="match status" value="1"/>
</dbReference>
<evidence type="ECO:0000313" key="8">
    <source>
        <dbReference type="Proteomes" id="UP000179243"/>
    </source>
</evidence>
<dbReference type="PRINTS" id="PR00419">
    <property type="entry name" value="ADXRDTASE"/>
</dbReference>
<keyword evidence="3" id="KW-0479">Metal-binding</keyword>
<dbReference type="SUPFAM" id="SSF46548">
    <property type="entry name" value="alpha-helical ferredoxin"/>
    <property type="match status" value="1"/>
</dbReference>
<dbReference type="InterPro" id="IPR019575">
    <property type="entry name" value="Nuop51_4Fe4S-bd"/>
</dbReference>
<keyword evidence="5" id="KW-0411">Iron-sulfur</keyword>
<dbReference type="EMBL" id="MFYX01000091">
    <property type="protein sequence ID" value="OGK03352.1"/>
    <property type="molecule type" value="Genomic_DNA"/>
</dbReference>
<gene>
    <name evidence="7" type="ORF">A2519_15080</name>
</gene>
<dbReference type="AlphaFoldDB" id="A0A1F7FA14"/>
<name>A0A1F7FA14_UNCRA</name>
<dbReference type="SUPFAM" id="SSF140490">
    <property type="entry name" value="Nqo1C-terminal domain-like"/>
    <property type="match status" value="1"/>
</dbReference>
<dbReference type="InterPro" id="IPR036188">
    <property type="entry name" value="FAD/NAD-bd_sf"/>
</dbReference>
<evidence type="ECO:0000256" key="4">
    <source>
        <dbReference type="ARBA" id="ARBA00023004"/>
    </source>
</evidence>
<dbReference type="GO" id="GO:0046872">
    <property type="term" value="F:metal ion binding"/>
    <property type="evidence" value="ECO:0007669"/>
    <property type="project" value="UniProtKB-KW"/>
</dbReference>
<dbReference type="SUPFAM" id="SSF142984">
    <property type="entry name" value="Nqo1 middle domain-like"/>
    <property type="match status" value="1"/>
</dbReference>
<accession>A0A1F7FA14</accession>
<dbReference type="SMART" id="SM00928">
    <property type="entry name" value="NADH_4Fe-4S"/>
    <property type="match status" value="1"/>
</dbReference>
<dbReference type="Gene3D" id="1.20.1440.230">
    <property type="entry name" value="NADH-ubiquinone oxidoreductase 51kDa subunit, iron-sulphur binding domain"/>
    <property type="match status" value="1"/>
</dbReference>
<evidence type="ECO:0000313" key="7">
    <source>
        <dbReference type="EMBL" id="OGK03352.1"/>
    </source>
</evidence>
<dbReference type="FunFam" id="3.40.50.11540:FF:000001">
    <property type="entry name" value="NADH dehydrogenase [ubiquinone] flavoprotein 1, mitochondrial"/>
    <property type="match status" value="1"/>
</dbReference>
<dbReference type="Pfam" id="PF07992">
    <property type="entry name" value="Pyr_redox_2"/>
    <property type="match status" value="1"/>
</dbReference>
<dbReference type="InterPro" id="IPR023753">
    <property type="entry name" value="FAD/NAD-binding_dom"/>
</dbReference>
<evidence type="ECO:0000256" key="3">
    <source>
        <dbReference type="ARBA" id="ARBA00022723"/>
    </source>
</evidence>
<dbReference type="Pfam" id="PF01257">
    <property type="entry name" value="2Fe-2S_thioredx"/>
    <property type="match status" value="1"/>
</dbReference>
<dbReference type="InterPro" id="IPR001949">
    <property type="entry name" value="NADH-UbQ_OxRdtase_51kDa_CS"/>
</dbReference>
<dbReference type="SUPFAM" id="SSF51971">
    <property type="entry name" value="Nucleotide-binding domain"/>
    <property type="match status" value="1"/>
</dbReference>
<organism evidence="7 8">
    <name type="scientific">Candidatus Raymondbacteria bacterium RIFOXYD12_FULL_49_13</name>
    <dbReference type="NCBI Taxonomy" id="1817890"/>
    <lineage>
        <taxon>Bacteria</taxon>
        <taxon>Raymondiibacteriota</taxon>
    </lineage>
</organism>
<reference evidence="7 8" key="1">
    <citation type="journal article" date="2016" name="Nat. Commun.">
        <title>Thousands of microbial genomes shed light on interconnected biogeochemical processes in an aquifer system.</title>
        <authorList>
            <person name="Anantharaman K."/>
            <person name="Brown C.T."/>
            <person name="Hug L.A."/>
            <person name="Sharon I."/>
            <person name="Castelle C.J."/>
            <person name="Probst A.J."/>
            <person name="Thomas B.C."/>
            <person name="Singh A."/>
            <person name="Wilkins M.J."/>
            <person name="Karaoz U."/>
            <person name="Brodie E.L."/>
            <person name="Williams K.H."/>
            <person name="Hubbard S.S."/>
            <person name="Banfield J.F."/>
        </authorList>
    </citation>
    <scope>NUCLEOTIDE SEQUENCE [LARGE SCALE GENOMIC DNA]</scope>
</reference>
<dbReference type="SUPFAM" id="SSF52833">
    <property type="entry name" value="Thioredoxin-like"/>
    <property type="match status" value="1"/>
</dbReference>
<dbReference type="PROSITE" id="PS00645">
    <property type="entry name" value="COMPLEX1_51K_2"/>
    <property type="match status" value="1"/>
</dbReference>
<dbReference type="Gene3D" id="3.40.50.11540">
    <property type="entry name" value="NADH-ubiquinone oxidoreductase 51kDa subunit"/>
    <property type="match status" value="1"/>
</dbReference>
<dbReference type="NCBIfam" id="NF010120">
    <property type="entry name" value="PRK13596.1"/>
    <property type="match status" value="1"/>
</dbReference>
<evidence type="ECO:0000256" key="1">
    <source>
        <dbReference type="ARBA" id="ARBA00007523"/>
    </source>
</evidence>
<dbReference type="Gene3D" id="6.10.250.1450">
    <property type="match status" value="1"/>
</dbReference>
<dbReference type="InterPro" id="IPR028261">
    <property type="entry name" value="DPD_II"/>
</dbReference>
<dbReference type="GO" id="GO:0016491">
    <property type="term" value="F:oxidoreductase activity"/>
    <property type="evidence" value="ECO:0007669"/>
    <property type="project" value="InterPro"/>
</dbReference>
<dbReference type="PANTHER" id="PTHR43578">
    <property type="entry name" value="NADH-QUINONE OXIDOREDUCTASE SUBUNIT F"/>
    <property type="match status" value="1"/>
</dbReference>
<evidence type="ECO:0000259" key="6">
    <source>
        <dbReference type="SMART" id="SM00928"/>
    </source>
</evidence>
<dbReference type="Pfam" id="PF14691">
    <property type="entry name" value="Fer4_20"/>
    <property type="match status" value="1"/>
</dbReference>
<dbReference type="FunFam" id="1.20.1440.230:FF:000001">
    <property type="entry name" value="Mitochondrial NADH dehydrogenase flavoprotein 1"/>
    <property type="match status" value="1"/>
</dbReference>
<comment type="similarity">
    <text evidence="1">Belongs to the complex I 51 kDa subunit family.</text>
</comment>
<dbReference type="PANTHER" id="PTHR43578:SF3">
    <property type="entry name" value="NADH-QUINONE OXIDOREDUCTASE SUBUNIT F"/>
    <property type="match status" value="1"/>
</dbReference>
<dbReference type="Pfam" id="PF10531">
    <property type="entry name" value="SLBB"/>
    <property type="match status" value="1"/>
</dbReference>
<evidence type="ECO:0000256" key="5">
    <source>
        <dbReference type="ARBA" id="ARBA00023014"/>
    </source>
</evidence>
<dbReference type="Gene3D" id="3.50.50.60">
    <property type="entry name" value="FAD/NAD(P)-binding domain"/>
    <property type="match status" value="2"/>
</dbReference>
<dbReference type="InterPro" id="IPR019554">
    <property type="entry name" value="Soluble_ligand-bd"/>
</dbReference>
<protein>
    <submittedName>
        <fullName evidence="7">Hydrogenase</fullName>
    </submittedName>
</protein>
<keyword evidence="2" id="KW-0004">4Fe-4S</keyword>
<dbReference type="CDD" id="cd02980">
    <property type="entry name" value="TRX_Fd_family"/>
    <property type="match status" value="1"/>
</dbReference>